<keyword evidence="1" id="KW-0472">Membrane</keyword>
<keyword evidence="3" id="KW-1185">Reference proteome</keyword>
<reference evidence="3" key="1">
    <citation type="submission" date="2016-09" db="EMBL/GenBank/DDBJ databases">
        <authorList>
            <person name="Gulvik C.A."/>
        </authorList>
    </citation>
    <scope>NUCLEOTIDE SEQUENCE [LARGE SCALE GENOMIC DNA]</scope>
    <source>
        <strain evidence="3">LMG 8895</strain>
    </source>
</reference>
<dbReference type="RefSeq" id="WP_069662973.1">
    <property type="nucleotide sequence ID" value="NZ_JBHUJJ010000001.1"/>
</dbReference>
<organism evidence="2 3">
    <name type="scientific">Enterococcus termitis</name>
    <dbReference type="NCBI Taxonomy" id="332950"/>
    <lineage>
        <taxon>Bacteria</taxon>
        <taxon>Bacillati</taxon>
        <taxon>Bacillota</taxon>
        <taxon>Bacilli</taxon>
        <taxon>Lactobacillales</taxon>
        <taxon>Enterococcaceae</taxon>
        <taxon>Enterococcus</taxon>
    </lineage>
</organism>
<name>A0A1E5GY82_9ENTE</name>
<evidence type="ECO:0000313" key="3">
    <source>
        <dbReference type="Proteomes" id="UP000095094"/>
    </source>
</evidence>
<feature type="transmembrane region" description="Helical" evidence="1">
    <location>
        <begin position="12"/>
        <end position="29"/>
    </location>
</feature>
<evidence type="ECO:0000256" key="1">
    <source>
        <dbReference type="SAM" id="Phobius"/>
    </source>
</evidence>
<keyword evidence="1" id="KW-0812">Transmembrane</keyword>
<protein>
    <recommendedName>
        <fullName evidence="4">DUF3784 domain-containing protein</fullName>
    </recommendedName>
</protein>
<gene>
    <name evidence="2" type="ORF">BCR25_18170</name>
</gene>
<sequence>MIGIFSSIDQLLLFLVAFGIVVLFFAVLIDRSNGLFLARNPLNVSSYETTPENEAERKAGKLFVYWAYRGVSVLIPICLFLHSGILSKLLAILFIIGNVYLLTVRKK</sequence>
<comment type="caution">
    <text evidence="2">The sequence shown here is derived from an EMBL/GenBank/DDBJ whole genome shotgun (WGS) entry which is preliminary data.</text>
</comment>
<accession>A0A1E5GY82</accession>
<evidence type="ECO:0000313" key="2">
    <source>
        <dbReference type="EMBL" id="OEG17637.1"/>
    </source>
</evidence>
<dbReference type="EMBL" id="MIJY01000011">
    <property type="protein sequence ID" value="OEG17637.1"/>
    <property type="molecule type" value="Genomic_DNA"/>
</dbReference>
<proteinExistence type="predicted"/>
<evidence type="ECO:0008006" key="4">
    <source>
        <dbReference type="Google" id="ProtNLM"/>
    </source>
</evidence>
<dbReference type="AlphaFoldDB" id="A0A1E5GY82"/>
<keyword evidence="1" id="KW-1133">Transmembrane helix</keyword>
<feature type="transmembrane region" description="Helical" evidence="1">
    <location>
        <begin position="73"/>
        <end position="101"/>
    </location>
</feature>
<dbReference type="Proteomes" id="UP000095094">
    <property type="component" value="Unassembled WGS sequence"/>
</dbReference>
<dbReference type="OrthoDB" id="2193469at2"/>